<comment type="catalytic activity">
    <reaction evidence="8">
        <text>n ATP + n H2O + a microtubule = n ADP + n phosphate + (n+1) alpha/beta tubulin heterodimers.</text>
        <dbReference type="EC" id="5.6.1.1"/>
    </reaction>
</comment>
<dbReference type="PANTHER" id="PTHR23074">
    <property type="entry name" value="AAA DOMAIN-CONTAINING"/>
    <property type="match status" value="1"/>
</dbReference>
<dbReference type="InterPro" id="IPR050304">
    <property type="entry name" value="MT-severing_AAA_ATPase"/>
</dbReference>
<comment type="function">
    <text evidence="8">Severs microtubules in an ATP-dependent manner. Microtubule severing may promote rapid reorganization of cellular microtubule arrays.</text>
</comment>
<dbReference type="InterPro" id="IPR003593">
    <property type="entry name" value="AAA+_ATPase"/>
</dbReference>
<keyword evidence="6 8" id="KW-0206">Cytoskeleton</keyword>
<evidence type="ECO:0000259" key="10">
    <source>
        <dbReference type="SMART" id="SM00382"/>
    </source>
</evidence>
<evidence type="ECO:0000313" key="11">
    <source>
        <dbReference type="EMBL" id="ORC89478.1"/>
    </source>
</evidence>
<dbReference type="STRING" id="67003.A0A1X0NY48"/>
<comment type="similarity">
    <text evidence="8">Belongs to the AAA ATPase family. Katanin p60 subunit A1 subfamily.</text>
</comment>
<dbReference type="InterPro" id="IPR015415">
    <property type="entry name" value="Spast_Vps4_C"/>
</dbReference>
<dbReference type="Proteomes" id="UP000192257">
    <property type="component" value="Unassembled WGS sequence"/>
</dbReference>
<proteinExistence type="inferred from homology"/>
<dbReference type="GO" id="GO:0005524">
    <property type="term" value="F:ATP binding"/>
    <property type="evidence" value="ECO:0007669"/>
    <property type="project" value="UniProtKB-KW"/>
</dbReference>
<gene>
    <name evidence="8" type="primary">KATNA1</name>
    <name evidence="11" type="ORF">TM35_000122530</name>
</gene>
<keyword evidence="4 8" id="KW-0547">Nucleotide-binding</keyword>
<feature type="compositionally biased region" description="Polar residues" evidence="9">
    <location>
        <begin position="102"/>
        <end position="113"/>
    </location>
</feature>
<keyword evidence="2 8" id="KW-0963">Cytoplasm</keyword>
<feature type="region of interest" description="Disordered" evidence="9">
    <location>
        <begin position="359"/>
        <end position="381"/>
    </location>
</feature>
<dbReference type="InterPro" id="IPR027417">
    <property type="entry name" value="P-loop_NTPase"/>
</dbReference>
<dbReference type="EC" id="5.6.1.1" evidence="8"/>
<keyword evidence="7 8" id="KW-0413">Isomerase</keyword>
<dbReference type="Pfam" id="PF17862">
    <property type="entry name" value="AAA_lid_3"/>
    <property type="match status" value="1"/>
</dbReference>
<protein>
    <recommendedName>
        <fullName evidence="8">Katanin p60 ATPase-containing subunit A1</fullName>
        <shortName evidence="8">Katanin p60 subunit A1</shortName>
        <ecNumber evidence="8">5.6.1.1</ecNumber>
    </recommendedName>
    <alternativeName>
        <fullName evidence="8">p60 katanin</fullName>
    </alternativeName>
</protein>
<evidence type="ECO:0000256" key="9">
    <source>
        <dbReference type="SAM" id="MobiDB-lite"/>
    </source>
</evidence>
<feature type="compositionally biased region" description="Polar residues" evidence="9">
    <location>
        <begin position="17"/>
        <end position="41"/>
    </location>
</feature>
<dbReference type="InterPro" id="IPR041569">
    <property type="entry name" value="AAA_lid_3"/>
</dbReference>
<sequence>MDEDIGLQQAIYSSLKSQRASSQRSITPRVSQFPSFGTPVNRSYPLTRPRNGKRNALLREGIMPTPPRSLQAKTVGTLGFSQYRRSPTRGEWVGPLDEDSTPENTPVQLQQPSDRVPGWTQMCSGGRIQRQNTLGSNLVFIGAEVHSEQTVKVHCTDLLLLRTVAPLPQTQNIACFTAQVQNLVSPGHYAMFGMGVTPSAGEEIRGFSLVLVHFDSSGAVFISVERWRITEYETFERLSGLEPMRPIRLIRDRVTLTLLITSESMSLSLNGEVVFPVIDAPGVHLGESHPILLSTGGKILVRDIAVTEGDKPPVNRLYGRLQNLTVSPKKSETAKRGQKCLEEEGYSSFGRSPVIENRFSSSSTTKASSKRKSISKEKPGISIDNSLPSNINMEFAERIEAEIIEHSPNVQWEDISGIPEAKRLLKEAVILPLLVPELFTGIVQPWKGVLLFGPPGTGKTMLARAVATSAKTTFFNMSSSTLISRYFGESEKMVRTLFQLARHYAPSTVFFDEVDALMSSRGGNEHEASRRVKSEMLQQIDGLCAESDKRVMVLATTNRPWDLDEAMRRRLEKRIYIPLPDEEGRIDILNKQTASMTLDSDVDLKLIGTKYTEGFSGADINLLVRDAAMMPMRRLIADRSPAEIAAMKENGKMVVSAVTMNDFEEAVKKIQPSVLQSSLKEFEKWAEELGSV</sequence>
<feature type="domain" description="AAA+ ATPase" evidence="10">
    <location>
        <begin position="445"/>
        <end position="581"/>
    </location>
</feature>
<keyword evidence="3 8" id="KW-0493">Microtubule</keyword>
<feature type="binding site" evidence="8">
    <location>
        <begin position="453"/>
        <end position="460"/>
    </location>
    <ligand>
        <name>ATP</name>
        <dbReference type="ChEBI" id="CHEBI:30616"/>
    </ligand>
</feature>
<dbReference type="GO" id="GO:0000922">
    <property type="term" value="C:spindle pole"/>
    <property type="evidence" value="ECO:0007669"/>
    <property type="project" value="UniProtKB-SubCell"/>
</dbReference>
<dbReference type="GO" id="GO:0008568">
    <property type="term" value="F:microtubule severing ATPase activity"/>
    <property type="evidence" value="ECO:0007669"/>
    <property type="project" value="UniProtKB-EC"/>
</dbReference>
<dbReference type="Pfam" id="PF00004">
    <property type="entry name" value="AAA"/>
    <property type="match status" value="1"/>
</dbReference>
<dbReference type="HAMAP" id="MF_03023">
    <property type="entry name" value="Katanin_p60_A1"/>
    <property type="match status" value="1"/>
</dbReference>
<dbReference type="OrthoDB" id="191529at2759"/>
<reference evidence="11 12" key="1">
    <citation type="submission" date="2017-03" db="EMBL/GenBank/DDBJ databases">
        <title>An alternative strategy for trypanosome survival in the mammalian bloodstream revealed through genome and transcriptome analysis of the ubiquitous bovine parasite Trypanosoma (Megatrypanum) theileri.</title>
        <authorList>
            <person name="Kelly S."/>
            <person name="Ivens A."/>
            <person name="Mott A."/>
            <person name="O'Neill E."/>
            <person name="Emms D."/>
            <person name="Macleod O."/>
            <person name="Voorheis P."/>
            <person name="Matthews J."/>
            <person name="Matthews K."/>
            <person name="Carrington M."/>
        </authorList>
    </citation>
    <scope>NUCLEOTIDE SEQUENCE [LARGE SCALE GENOMIC DNA]</scope>
    <source>
        <strain evidence="11">Edinburgh</strain>
    </source>
</reference>
<accession>A0A1X0NY48</accession>
<dbReference type="GO" id="GO:0005737">
    <property type="term" value="C:cytoplasm"/>
    <property type="evidence" value="ECO:0007669"/>
    <property type="project" value="UniProtKB-UniRule"/>
</dbReference>
<dbReference type="GO" id="GO:0016887">
    <property type="term" value="F:ATP hydrolysis activity"/>
    <property type="evidence" value="ECO:0007669"/>
    <property type="project" value="InterPro"/>
</dbReference>
<dbReference type="GO" id="GO:0005874">
    <property type="term" value="C:microtubule"/>
    <property type="evidence" value="ECO:0007669"/>
    <property type="project" value="UniProtKB-KW"/>
</dbReference>
<evidence type="ECO:0000256" key="2">
    <source>
        <dbReference type="ARBA" id="ARBA00022490"/>
    </source>
</evidence>
<comment type="caution">
    <text evidence="11">The sequence shown here is derived from an EMBL/GenBank/DDBJ whole genome shotgun (WGS) entry which is preliminary data.</text>
</comment>
<evidence type="ECO:0000313" key="12">
    <source>
        <dbReference type="Proteomes" id="UP000192257"/>
    </source>
</evidence>
<dbReference type="Pfam" id="PF09336">
    <property type="entry name" value="Vps4_C"/>
    <property type="match status" value="1"/>
</dbReference>
<evidence type="ECO:0000256" key="8">
    <source>
        <dbReference type="HAMAP-Rule" id="MF_03023"/>
    </source>
</evidence>
<evidence type="ECO:0000256" key="7">
    <source>
        <dbReference type="ARBA" id="ARBA00023235"/>
    </source>
</evidence>
<dbReference type="GO" id="GO:0008017">
    <property type="term" value="F:microtubule binding"/>
    <property type="evidence" value="ECO:0007669"/>
    <property type="project" value="UniProtKB-UniRule"/>
</dbReference>
<evidence type="ECO:0000256" key="4">
    <source>
        <dbReference type="ARBA" id="ARBA00022741"/>
    </source>
</evidence>
<dbReference type="VEuPathDB" id="TriTrypDB:TM35_000122530"/>
<dbReference type="GO" id="GO:0051013">
    <property type="term" value="P:microtubule severing"/>
    <property type="evidence" value="ECO:0007669"/>
    <property type="project" value="UniProtKB-UniRule"/>
</dbReference>
<dbReference type="InterPro" id="IPR003959">
    <property type="entry name" value="ATPase_AAA_core"/>
</dbReference>
<dbReference type="EMBL" id="NBCO01000012">
    <property type="protein sequence ID" value="ORC89478.1"/>
    <property type="molecule type" value="Genomic_DNA"/>
</dbReference>
<keyword evidence="5 8" id="KW-0067">ATP-binding</keyword>
<dbReference type="Gene3D" id="1.10.8.60">
    <property type="match status" value="1"/>
</dbReference>
<feature type="region of interest" description="Disordered" evidence="9">
    <location>
        <begin position="17"/>
        <end position="53"/>
    </location>
</feature>
<dbReference type="InterPro" id="IPR028596">
    <property type="entry name" value="KATNA1"/>
</dbReference>
<comment type="subcellular location">
    <subcellularLocation>
        <location evidence="1">Cytoplasm</location>
        <location evidence="1">Cytoskeleton</location>
        <location evidence="1">Spindle pole</location>
    </subcellularLocation>
</comment>
<dbReference type="SMART" id="SM00382">
    <property type="entry name" value="AAA"/>
    <property type="match status" value="1"/>
</dbReference>
<feature type="region of interest" description="Disordered" evidence="9">
    <location>
        <begin position="89"/>
        <end position="115"/>
    </location>
</feature>
<evidence type="ECO:0000256" key="6">
    <source>
        <dbReference type="ARBA" id="ARBA00023212"/>
    </source>
</evidence>
<evidence type="ECO:0000256" key="5">
    <source>
        <dbReference type="ARBA" id="ARBA00022840"/>
    </source>
</evidence>
<dbReference type="SUPFAM" id="SSF52540">
    <property type="entry name" value="P-loop containing nucleoside triphosphate hydrolases"/>
    <property type="match status" value="1"/>
</dbReference>
<evidence type="ECO:0000256" key="3">
    <source>
        <dbReference type="ARBA" id="ARBA00022701"/>
    </source>
</evidence>
<dbReference type="PANTHER" id="PTHR23074:SF78">
    <property type="entry name" value="KATANIN P60 ATPASE-CONTAINING SUBUNIT A-LIKE 2"/>
    <property type="match status" value="1"/>
</dbReference>
<keyword evidence="12" id="KW-1185">Reference proteome</keyword>
<evidence type="ECO:0000256" key="1">
    <source>
        <dbReference type="ARBA" id="ARBA00004647"/>
    </source>
</evidence>
<dbReference type="Gene3D" id="3.40.50.300">
    <property type="entry name" value="P-loop containing nucleotide triphosphate hydrolases"/>
    <property type="match status" value="1"/>
</dbReference>
<dbReference type="AlphaFoldDB" id="A0A1X0NY48"/>
<name>A0A1X0NY48_9TRYP</name>
<organism evidence="11 12">
    <name type="scientific">Trypanosoma theileri</name>
    <dbReference type="NCBI Taxonomy" id="67003"/>
    <lineage>
        <taxon>Eukaryota</taxon>
        <taxon>Discoba</taxon>
        <taxon>Euglenozoa</taxon>
        <taxon>Kinetoplastea</taxon>
        <taxon>Metakinetoplastina</taxon>
        <taxon>Trypanosomatida</taxon>
        <taxon>Trypanosomatidae</taxon>
        <taxon>Trypanosoma</taxon>
    </lineage>
</organism>
<dbReference type="FunFam" id="3.40.50.300:FF:000159">
    <property type="entry name" value="Katanin p60 ATPase-containing subunit A1"/>
    <property type="match status" value="1"/>
</dbReference>